<dbReference type="InterPro" id="IPR010559">
    <property type="entry name" value="Sig_transdc_His_kin_internal"/>
</dbReference>
<evidence type="ECO:0000256" key="5">
    <source>
        <dbReference type="ARBA" id="ARBA00022553"/>
    </source>
</evidence>
<dbReference type="PANTHER" id="PTHR34220">
    <property type="entry name" value="SENSOR HISTIDINE KINASE YPDA"/>
    <property type="match status" value="1"/>
</dbReference>
<evidence type="ECO:0000313" key="14">
    <source>
        <dbReference type="EMBL" id="OAS17987.1"/>
    </source>
</evidence>
<name>A0A198AA01_9BACL</name>
<evidence type="ECO:0000256" key="1">
    <source>
        <dbReference type="ARBA" id="ARBA00000085"/>
    </source>
</evidence>
<dbReference type="Gene3D" id="3.30.450.20">
    <property type="entry name" value="PAS domain"/>
    <property type="match status" value="1"/>
</dbReference>
<keyword evidence="9" id="KW-0067">ATP-binding</keyword>
<dbReference type="AlphaFoldDB" id="A0A198AA01"/>
<evidence type="ECO:0000256" key="8">
    <source>
        <dbReference type="ARBA" id="ARBA00022777"/>
    </source>
</evidence>
<dbReference type="SMART" id="SM00304">
    <property type="entry name" value="HAMP"/>
    <property type="match status" value="1"/>
</dbReference>
<sequence length="596" mass="67851">MFNSFNRILLKLRLKQKLLLSYLLLILLPILYLQFYASGKVTGIIQEMVNFSLNQSFNQTHSFLSYKLKRMTDVSDIIALDEQNMTRILTRNVNDYNIHDQLQDGNIMRQFITSFRDSTDVSEVRLYLPKGFLFADEGSNMLRLDDVQNSTWYKNLVNARVKLMWFSSHDYPTLASNGRPVISLIRLIRHPNHYNDTIGVLRLDMDERNLKEIVSRANTVKNSLTYLQNSDGLILIASDELLMKQYFLADGSAPIRTQHSSPSYKQIINGRELEFLQLPIPQTDLTMVTVIPSQEIVSRSTRLQKELLASLLVVALLAIGLAQYISLHMTRRITHLSQKMKAMEAGFLEPIVKPSGEDEIGELIQSYNYMSKQLALLKDVEVKAIKSELKALQSQINPHFLYNTLDQINWMAQFGMNDQIPTLVHSLAGYYKLTLSNGQDIITIGHELKLVDYYVQIQNIRFEQRIEFIMGVDEEFLQGLIPKLTLQPIIENAILHGILKSENREGIITVTCERQADQIVLSVVDDGVGMDGAHLEALQLGSKIINPNGSGYGIRNVQERIKLYYGEAFGLQFFSSPGDGMIVEVHIPLVMDSDSL</sequence>
<proteinExistence type="predicted"/>
<dbReference type="Proteomes" id="UP000078454">
    <property type="component" value="Unassembled WGS sequence"/>
</dbReference>
<dbReference type="PROSITE" id="PS50885">
    <property type="entry name" value="HAMP"/>
    <property type="match status" value="1"/>
</dbReference>
<keyword evidence="8" id="KW-0418">Kinase</keyword>
<keyword evidence="10" id="KW-0902">Two-component regulatory system</keyword>
<dbReference type="GO" id="GO:0005886">
    <property type="term" value="C:plasma membrane"/>
    <property type="evidence" value="ECO:0007669"/>
    <property type="project" value="UniProtKB-SubCell"/>
</dbReference>
<evidence type="ECO:0000313" key="15">
    <source>
        <dbReference type="Proteomes" id="UP000078454"/>
    </source>
</evidence>
<keyword evidence="5" id="KW-0597">Phosphoprotein</keyword>
<dbReference type="RefSeq" id="WP_068665106.1">
    <property type="nucleotide sequence ID" value="NZ_LYPB01000069.1"/>
</dbReference>
<dbReference type="InterPro" id="IPR050640">
    <property type="entry name" value="Bact_2-comp_sensor_kinase"/>
</dbReference>
<comment type="subcellular location">
    <subcellularLocation>
        <location evidence="2">Cell membrane</location>
        <topology evidence="2">Multi-pass membrane protein</topology>
    </subcellularLocation>
</comment>
<dbReference type="STRING" id="1850517.A8708_28675"/>
<dbReference type="InterPro" id="IPR036890">
    <property type="entry name" value="HATPase_C_sf"/>
</dbReference>
<evidence type="ECO:0000259" key="12">
    <source>
        <dbReference type="PROSITE" id="PS50109"/>
    </source>
</evidence>
<dbReference type="Pfam" id="PF02518">
    <property type="entry name" value="HATPase_c"/>
    <property type="match status" value="1"/>
</dbReference>
<keyword evidence="4" id="KW-1003">Cell membrane</keyword>
<protein>
    <recommendedName>
        <fullName evidence="3">histidine kinase</fullName>
        <ecNumber evidence="3">2.7.13.3</ecNumber>
    </recommendedName>
</protein>
<comment type="caution">
    <text evidence="14">The sequence shown here is derived from an EMBL/GenBank/DDBJ whole genome shotgun (WGS) entry which is preliminary data.</text>
</comment>
<dbReference type="EC" id="2.7.13.3" evidence="3"/>
<dbReference type="InterPro" id="IPR004358">
    <property type="entry name" value="Sig_transdc_His_kin-like_C"/>
</dbReference>
<evidence type="ECO:0000256" key="3">
    <source>
        <dbReference type="ARBA" id="ARBA00012438"/>
    </source>
</evidence>
<dbReference type="PANTHER" id="PTHR34220:SF7">
    <property type="entry name" value="SENSOR HISTIDINE KINASE YPDA"/>
    <property type="match status" value="1"/>
</dbReference>
<organism evidence="14 15">
    <name type="scientific">Paenibacillus oryzisoli</name>
    <dbReference type="NCBI Taxonomy" id="1850517"/>
    <lineage>
        <taxon>Bacteria</taxon>
        <taxon>Bacillati</taxon>
        <taxon>Bacillota</taxon>
        <taxon>Bacilli</taxon>
        <taxon>Bacillales</taxon>
        <taxon>Paenibacillaceae</taxon>
        <taxon>Paenibacillus</taxon>
    </lineage>
</organism>
<reference evidence="14 15" key="1">
    <citation type="submission" date="2016-05" db="EMBL/GenBank/DDBJ databases">
        <title>Paenibacillus sp. 1ZS3-15 nov., isolated from the rhizosphere soil.</title>
        <authorList>
            <person name="Zhang X.X."/>
            <person name="Zhang J."/>
        </authorList>
    </citation>
    <scope>NUCLEOTIDE SEQUENCE [LARGE SCALE GENOMIC DNA]</scope>
    <source>
        <strain evidence="14 15">1ZS3-15</strain>
    </source>
</reference>
<dbReference type="PRINTS" id="PR00344">
    <property type="entry name" value="BCTRLSENSOR"/>
</dbReference>
<dbReference type="InterPro" id="IPR005467">
    <property type="entry name" value="His_kinase_dom"/>
</dbReference>
<dbReference type="SUPFAM" id="SSF55874">
    <property type="entry name" value="ATPase domain of HSP90 chaperone/DNA topoisomerase II/histidine kinase"/>
    <property type="match status" value="1"/>
</dbReference>
<evidence type="ECO:0000259" key="13">
    <source>
        <dbReference type="PROSITE" id="PS50885"/>
    </source>
</evidence>
<dbReference type="OrthoDB" id="9776552at2"/>
<evidence type="ECO:0000256" key="10">
    <source>
        <dbReference type="ARBA" id="ARBA00023012"/>
    </source>
</evidence>
<dbReference type="EMBL" id="LYPB01000069">
    <property type="protein sequence ID" value="OAS17987.1"/>
    <property type="molecule type" value="Genomic_DNA"/>
</dbReference>
<dbReference type="InterPro" id="IPR003660">
    <property type="entry name" value="HAMP_dom"/>
</dbReference>
<dbReference type="Gene3D" id="1.10.287.130">
    <property type="match status" value="1"/>
</dbReference>
<keyword evidence="6" id="KW-0808">Transferase</keyword>
<comment type="catalytic activity">
    <reaction evidence="1">
        <text>ATP + protein L-histidine = ADP + protein N-phospho-L-histidine.</text>
        <dbReference type="EC" id="2.7.13.3"/>
    </reaction>
</comment>
<evidence type="ECO:0000256" key="2">
    <source>
        <dbReference type="ARBA" id="ARBA00004651"/>
    </source>
</evidence>
<feature type="domain" description="HAMP" evidence="13">
    <location>
        <begin position="327"/>
        <end position="379"/>
    </location>
</feature>
<gene>
    <name evidence="14" type="ORF">A8708_28675</name>
</gene>
<dbReference type="Pfam" id="PF06580">
    <property type="entry name" value="His_kinase"/>
    <property type="match status" value="1"/>
</dbReference>
<evidence type="ECO:0000256" key="7">
    <source>
        <dbReference type="ARBA" id="ARBA00022741"/>
    </source>
</evidence>
<dbReference type="CDD" id="cd06225">
    <property type="entry name" value="HAMP"/>
    <property type="match status" value="1"/>
</dbReference>
<keyword evidence="15" id="KW-1185">Reference proteome</keyword>
<dbReference type="Pfam" id="PF00672">
    <property type="entry name" value="HAMP"/>
    <property type="match status" value="1"/>
</dbReference>
<dbReference type="GO" id="GO:0005524">
    <property type="term" value="F:ATP binding"/>
    <property type="evidence" value="ECO:0007669"/>
    <property type="project" value="UniProtKB-KW"/>
</dbReference>
<dbReference type="GO" id="GO:0000155">
    <property type="term" value="F:phosphorelay sensor kinase activity"/>
    <property type="evidence" value="ECO:0007669"/>
    <property type="project" value="InterPro"/>
</dbReference>
<feature type="domain" description="Histidine kinase" evidence="12">
    <location>
        <begin position="486"/>
        <end position="591"/>
    </location>
</feature>
<dbReference type="PROSITE" id="PS50109">
    <property type="entry name" value="HIS_KIN"/>
    <property type="match status" value="1"/>
</dbReference>
<evidence type="ECO:0000256" key="9">
    <source>
        <dbReference type="ARBA" id="ARBA00022840"/>
    </source>
</evidence>
<evidence type="ECO:0000256" key="4">
    <source>
        <dbReference type="ARBA" id="ARBA00022475"/>
    </source>
</evidence>
<dbReference type="SUPFAM" id="SSF158472">
    <property type="entry name" value="HAMP domain-like"/>
    <property type="match status" value="1"/>
</dbReference>
<dbReference type="InterPro" id="IPR003594">
    <property type="entry name" value="HATPase_dom"/>
</dbReference>
<evidence type="ECO:0000256" key="11">
    <source>
        <dbReference type="ARBA" id="ARBA00023136"/>
    </source>
</evidence>
<accession>A0A198AA01</accession>
<keyword evidence="11" id="KW-0472">Membrane</keyword>
<evidence type="ECO:0000256" key="6">
    <source>
        <dbReference type="ARBA" id="ARBA00022679"/>
    </source>
</evidence>
<keyword evidence="7" id="KW-0547">Nucleotide-binding</keyword>
<dbReference type="Gene3D" id="3.30.565.10">
    <property type="entry name" value="Histidine kinase-like ATPase, C-terminal domain"/>
    <property type="match status" value="1"/>
</dbReference>